<feature type="compositionally biased region" description="Low complexity" evidence="1">
    <location>
        <begin position="110"/>
        <end position="121"/>
    </location>
</feature>
<feature type="compositionally biased region" description="Low complexity" evidence="1">
    <location>
        <begin position="90"/>
        <end position="101"/>
    </location>
</feature>
<sequence>MVSGHVLQPAMVSIPKLDDIWRARITERMQGRVWMDMSTIGEQSVSADETSSTSLRDESSITDKEDEVEDNTSLQNSLNAERGEDTLQTSSLRKSLSPPKSVRGNRSGCNTPASSPNTSSSGYHVSPRTTGASENKKDRKKSTKVVSPPQSIEEDPLEGPSWLHSPDNTRRRVRGGRVRGRAAVNGVLRSTANSTSSPQTHTGHSTQARSGMSNKKNQSKKSPTSEKNPTKGSKDSPKKDAVLSPHNLDQSYFSSYANMLTRLENLEEKSGRRSKSKSKGRSLKTSGAFGDNLSKPDQNECNSNSSEPAAKQASLLLDATSPTIFTTVEDYGVFRQPLLKQDNTFLIKDSDLTCIVDESMDITGPLCDIPAQASSKQLELESGRSSKEKKFFKDQHGSRQQNPGKEKTPFDMSLMEATFEDIPSYSSRNMVEKENMPPHQRKVSHATDTNKGTLNLRRVSVVLEDVMKCTDVQNSLLQAPLSSSSFNKPSTLVCEDKEEVQVIEENHGELPVDKKRMTKYTLDSDVEEPDSQDDNWSPHTNKRNQRKLKRNSKAPVVRKRSTQTEIVKSPIKRRRRKNRSESEAPYVIISSRVRKRSTQTEIVKSPIKRRRRKNRSESEAPYVIISSRENSVDRETDDKLSCNSYQSSNINTKATNRLSECFVKIQRTPISEINMIVGTKEVDDEIDSASDNGYVENKDSNSAYIEDETKSGEVSRCSIVNGDHQVTEKSNAPPSPLTADEPCDSNSFDVTSVVSINEAEIADPATAEEFVPEQLYFEELEEENRHKDERIVEIKEENAKVSSQDHDAAKNVDLENNKEEEMKEDPDLFLDVKPSRQKRGAALKIASFKEPHLNLKMRNTGETKRNSQRRK</sequence>
<feature type="region of interest" description="Disordered" evidence="1">
    <location>
        <begin position="849"/>
        <end position="871"/>
    </location>
</feature>
<feature type="region of interest" description="Disordered" evidence="1">
    <location>
        <begin position="724"/>
        <end position="744"/>
    </location>
</feature>
<feature type="compositionally biased region" description="Polar residues" evidence="1">
    <location>
        <begin position="42"/>
        <end position="54"/>
    </location>
</feature>
<dbReference type="EMBL" id="JAXCGZ010001999">
    <property type="protein sequence ID" value="KAK7084721.1"/>
    <property type="molecule type" value="Genomic_DNA"/>
</dbReference>
<feature type="region of interest" description="Disordered" evidence="1">
    <location>
        <begin position="377"/>
        <end position="409"/>
    </location>
</feature>
<reference evidence="2 3" key="1">
    <citation type="submission" date="2023-11" db="EMBL/GenBank/DDBJ databases">
        <title>Halocaridina rubra genome assembly.</title>
        <authorList>
            <person name="Smith C."/>
        </authorList>
    </citation>
    <scope>NUCLEOTIDE SEQUENCE [LARGE SCALE GENOMIC DNA]</scope>
    <source>
        <strain evidence="2">EP-1</strain>
        <tissue evidence="2">Whole</tissue>
    </source>
</reference>
<feature type="compositionally biased region" description="Basic and acidic residues" evidence="1">
    <location>
        <begin position="228"/>
        <end position="241"/>
    </location>
</feature>
<dbReference type="Proteomes" id="UP001381693">
    <property type="component" value="Unassembled WGS sequence"/>
</dbReference>
<accession>A0AAN8XIA3</accession>
<feature type="compositionally biased region" description="Polar residues" evidence="1">
    <location>
        <begin position="190"/>
        <end position="227"/>
    </location>
</feature>
<feature type="compositionally biased region" description="Acidic residues" evidence="1">
    <location>
        <begin position="524"/>
        <end position="533"/>
    </location>
</feature>
<feature type="compositionally biased region" description="Basic and acidic residues" evidence="1">
    <location>
        <begin position="378"/>
        <end position="397"/>
    </location>
</feature>
<organism evidence="2 3">
    <name type="scientific">Halocaridina rubra</name>
    <name type="common">Hawaiian red shrimp</name>
    <dbReference type="NCBI Taxonomy" id="373956"/>
    <lineage>
        <taxon>Eukaryota</taxon>
        <taxon>Metazoa</taxon>
        <taxon>Ecdysozoa</taxon>
        <taxon>Arthropoda</taxon>
        <taxon>Crustacea</taxon>
        <taxon>Multicrustacea</taxon>
        <taxon>Malacostraca</taxon>
        <taxon>Eumalacostraca</taxon>
        <taxon>Eucarida</taxon>
        <taxon>Decapoda</taxon>
        <taxon>Pleocyemata</taxon>
        <taxon>Caridea</taxon>
        <taxon>Atyoidea</taxon>
        <taxon>Atyidae</taxon>
        <taxon>Halocaridina</taxon>
    </lineage>
</organism>
<name>A0AAN8XIA3_HALRR</name>
<comment type="caution">
    <text evidence="2">The sequence shown here is derived from an EMBL/GenBank/DDBJ whole genome shotgun (WGS) entry which is preliminary data.</text>
</comment>
<feature type="region of interest" description="Disordered" evidence="1">
    <location>
        <begin position="796"/>
        <end position="828"/>
    </location>
</feature>
<keyword evidence="3" id="KW-1185">Reference proteome</keyword>
<feature type="region of interest" description="Disordered" evidence="1">
    <location>
        <begin position="524"/>
        <end position="622"/>
    </location>
</feature>
<proteinExistence type="predicted"/>
<evidence type="ECO:0000313" key="2">
    <source>
        <dbReference type="EMBL" id="KAK7084721.1"/>
    </source>
</evidence>
<gene>
    <name evidence="2" type="ORF">SK128_001007</name>
</gene>
<feature type="region of interest" description="Disordered" evidence="1">
    <location>
        <begin position="42"/>
        <end position="245"/>
    </location>
</feature>
<evidence type="ECO:0000256" key="1">
    <source>
        <dbReference type="SAM" id="MobiDB-lite"/>
    </source>
</evidence>
<feature type="compositionally biased region" description="Polar residues" evidence="1">
    <location>
        <begin position="295"/>
        <end position="307"/>
    </location>
</feature>
<feature type="compositionally biased region" description="Basic residues" evidence="1">
    <location>
        <begin position="272"/>
        <end position="282"/>
    </location>
</feature>
<evidence type="ECO:0000313" key="3">
    <source>
        <dbReference type="Proteomes" id="UP001381693"/>
    </source>
</evidence>
<feature type="compositionally biased region" description="Basic and acidic residues" evidence="1">
    <location>
        <begin position="849"/>
        <end position="865"/>
    </location>
</feature>
<feature type="compositionally biased region" description="Basic residues" evidence="1">
    <location>
        <begin position="540"/>
        <end position="561"/>
    </location>
</feature>
<feature type="region of interest" description="Disordered" evidence="1">
    <location>
        <begin position="264"/>
        <end position="307"/>
    </location>
</feature>
<dbReference type="AlphaFoldDB" id="A0AAN8XIA3"/>
<protein>
    <submittedName>
        <fullName evidence="2">Uncharacterized protein</fullName>
    </submittedName>
</protein>
<feature type="compositionally biased region" description="Basic and acidic residues" evidence="1">
    <location>
        <begin position="796"/>
        <end position="821"/>
    </location>
</feature>
<feature type="compositionally biased region" description="Basic residues" evidence="1">
    <location>
        <begin position="171"/>
        <end position="180"/>
    </location>
</feature>